<proteinExistence type="inferred from homology"/>
<organism evidence="6 7">
    <name type="scientific">Actinomadura barringtoniae</name>
    <dbReference type="NCBI Taxonomy" id="1427535"/>
    <lineage>
        <taxon>Bacteria</taxon>
        <taxon>Bacillati</taxon>
        <taxon>Actinomycetota</taxon>
        <taxon>Actinomycetes</taxon>
        <taxon>Streptosporangiales</taxon>
        <taxon>Thermomonosporaceae</taxon>
        <taxon>Actinomadura</taxon>
    </lineage>
</organism>
<dbReference type="InterPro" id="IPR000086">
    <property type="entry name" value="NUDIX_hydrolase_dom"/>
</dbReference>
<dbReference type="AlphaFoldDB" id="A0A939P903"/>
<evidence type="ECO:0000256" key="1">
    <source>
        <dbReference type="ARBA" id="ARBA00001946"/>
    </source>
</evidence>
<dbReference type="GO" id="GO:0016787">
    <property type="term" value="F:hydrolase activity"/>
    <property type="evidence" value="ECO:0007669"/>
    <property type="project" value="UniProtKB-KW"/>
</dbReference>
<comment type="caution">
    <text evidence="6">The sequence shown here is derived from an EMBL/GenBank/DDBJ whole genome shotgun (WGS) entry which is preliminary data.</text>
</comment>
<dbReference type="SUPFAM" id="SSF55811">
    <property type="entry name" value="Nudix"/>
    <property type="match status" value="1"/>
</dbReference>
<dbReference type="PANTHER" id="PTHR43046:SF14">
    <property type="entry name" value="MUTT_NUDIX FAMILY PROTEIN"/>
    <property type="match status" value="1"/>
</dbReference>
<protein>
    <submittedName>
        <fullName evidence="6">NUDIX domain-containing protein</fullName>
    </submittedName>
</protein>
<accession>A0A939P903</accession>
<feature type="domain" description="Nudix hydrolase" evidence="5">
    <location>
        <begin position="6"/>
        <end position="147"/>
    </location>
</feature>
<dbReference type="PANTHER" id="PTHR43046">
    <property type="entry name" value="GDP-MANNOSE MANNOSYL HYDROLASE"/>
    <property type="match status" value="1"/>
</dbReference>
<gene>
    <name evidence="6" type="ORF">J4573_13105</name>
</gene>
<dbReference type="Gene3D" id="3.90.79.10">
    <property type="entry name" value="Nucleoside Triphosphate Pyrophosphohydrolase"/>
    <property type="match status" value="1"/>
</dbReference>
<name>A0A939P903_9ACTN</name>
<comment type="similarity">
    <text evidence="2 4">Belongs to the Nudix hydrolase family.</text>
</comment>
<reference evidence="6" key="1">
    <citation type="submission" date="2021-03" db="EMBL/GenBank/DDBJ databases">
        <authorList>
            <person name="Kanchanasin P."/>
            <person name="Saeng-In P."/>
            <person name="Phongsopitanun W."/>
            <person name="Yuki M."/>
            <person name="Kudo T."/>
            <person name="Ohkuma M."/>
            <person name="Tanasupawat S."/>
        </authorList>
    </citation>
    <scope>NUCLEOTIDE SEQUENCE</scope>
    <source>
        <strain evidence="6">GKU 128</strain>
    </source>
</reference>
<evidence type="ECO:0000313" key="7">
    <source>
        <dbReference type="Proteomes" id="UP000669179"/>
    </source>
</evidence>
<sequence>MSEEIQTRPAVRIICLDGDERVLLMQWRDTESGRVFWEPPGGGIEGEETPIEAARRELDEETGLDAAAIGDRSIPVERDSSWLGQRFKKTEPFFLARYQGRPEVSPNGFTPEENETFVAFGWHRLDEIGRLDELEPPDLLDAITALLRGEQGPAFDGG</sequence>
<dbReference type="Proteomes" id="UP000669179">
    <property type="component" value="Unassembled WGS sequence"/>
</dbReference>
<dbReference type="PROSITE" id="PS51462">
    <property type="entry name" value="NUDIX"/>
    <property type="match status" value="1"/>
</dbReference>
<dbReference type="PROSITE" id="PS00893">
    <property type="entry name" value="NUDIX_BOX"/>
    <property type="match status" value="1"/>
</dbReference>
<dbReference type="CDD" id="cd04685">
    <property type="entry name" value="NUDIX_Hydrolase"/>
    <property type="match status" value="1"/>
</dbReference>
<evidence type="ECO:0000256" key="3">
    <source>
        <dbReference type="ARBA" id="ARBA00022801"/>
    </source>
</evidence>
<dbReference type="InterPro" id="IPR020084">
    <property type="entry name" value="NUDIX_hydrolase_CS"/>
</dbReference>
<keyword evidence="3 4" id="KW-0378">Hydrolase</keyword>
<dbReference type="EMBL" id="JAGEOJ010000005">
    <property type="protein sequence ID" value="MBO2448035.1"/>
    <property type="molecule type" value="Genomic_DNA"/>
</dbReference>
<evidence type="ECO:0000259" key="5">
    <source>
        <dbReference type="PROSITE" id="PS51462"/>
    </source>
</evidence>
<evidence type="ECO:0000256" key="2">
    <source>
        <dbReference type="ARBA" id="ARBA00005582"/>
    </source>
</evidence>
<dbReference type="InterPro" id="IPR020476">
    <property type="entry name" value="Nudix_hydrolase"/>
</dbReference>
<comment type="cofactor">
    <cofactor evidence="1">
        <name>Mg(2+)</name>
        <dbReference type="ChEBI" id="CHEBI:18420"/>
    </cofactor>
</comment>
<keyword evidence="7" id="KW-1185">Reference proteome</keyword>
<dbReference type="Pfam" id="PF00293">
    <property type="entry name" value="NUDIX"/>
    <property type="match status" value="1"/>
</dbReference>
<dbReference type="RefSeq" id="WP_208255702.1">
    <property type="nucleotide sequence ID" value="NZ_JAGEOJ010000005.1"/>
</dbReference>
<evidence type="ECO:0000313" key="6">
    <source>
        <dbReference type="EMBL" id="MBO2448035.1"/>
    </source>
</evidence>
<dbReference type="PRINTS" id="PR00502">
    <property type="entry name" value="NUDIXFAMILY"/>
</dbReference>
<evidence type="ECO:0000256" key="4">
    <source>
        <dbReference type="RuleBase" id="RU003476"/>
    </source>
</evidence>
<dbReference type="InterPro" id="IPR015797">
    <property type="entry name" value="NUDIX_hydrolase-like_dom_sf"/>
</dbReference>